<organism evidence="2">
    <name type="scientific">Tetraselmis sp. GSL018</name>
    <dbReference type="NCBI Taxonomy" id="582737"/>
    <lineage>
        <taxon>Eukaryota</taxon>
        <taxon>Viridiplantae</taxon>
        <taxon>Chlorophyta</taxon>
        <taxon>core chlorophytes</taxon>
        <taxon>Chlorodendrophyceae</taxon>
        <taxon>Chlorodendrales</taxon>
        <taxon>Chlorodendraceae</taxon>
        <taxon>Tetraselmis</taxon>
    </lineage>
</organism>
<sequence length="67" mass="7399">MEQRRPSADGPPVGDHAVHPPTARPRGALPQQRREQPKRGAVAEVELLLRLAWGRAATEGFALRRGR</sequence>
<proteinExistence type="predicted"/>
<dbReference type="AlphaFoldDB" id="A0A061S8K2"/>
<evidence type="ECO:0000313" key="2">
    <source>
        <dbReference type="EMBL" id="JAC81512.1"/>
    </source>
</evidence>
<feature type="region of interest" description="Disordered" evidence="1">
    <location>
        <begin position="1"/>
        <end position="40"/>
    </location>
</feature>
<gene>
    <name evidence="2" type="ORF">TSPGSL018_7761</name>
</gene>
<accession>A0A061S8K2</accession>
<evidence type="ECO:0000256" key="1">
    <source>
        <dbReference type="SAM" id="MobiDB-lite"/>
    </source>
</evidence>
<protein>
    <submittedName>
        <fullName evidence="2">Uncharacterized protein</fullName>
    </submittedName>
</protein>
<name>A0A061S8K2_9CHLO</name>
<dbReference type="EMBL" id="GBEZ01003646">
    <property type="protein sequence ID" value="JAC81512.1"/>
    <property type="molecule type" value="Transcribed_RNA"/>
</dbReference>
<reference evidence="2" key="1">
    <citation type="submission" date="2014-05" db="EMBL/GenBank/DDBJ databases">
        <title>The transcriptome of the halophilic microalga Tetraselmis sp. GSL018 isolated from the Great Salt Lake, Utah.</title>
        <authorList>
            <person name="Jinkerson R.E."/>
            <person name="D'Adamo S."/>
            <person name="Posewitz M.C."/>
        </authorList>
    </citation>
    <scope>NUCLEOTIDE SEQUENCE</scope>
    <source>
        <strain evidence="2">GSL018</strain>
    </source>
</reference>